<dbReference type="AlphaFoldDB" id="A0AA88EA91"/>
<feature type="compositionally biased region" description="Basic residues" evidence="1">
    <location>
        <begin position="313"/>
        <end position="322"/>
    </location>
</feature>
<name>A0AA88EA91_FICCA</name>
<feature type="region of interest" description="Disordered" evidence="1">
    <location>
        <begin position="308"/>
        <end position="330"/>
    </location>
</feature>
<evidence type="ECO:0000313" key="2">
    <source>
        <dbReference type="EMBL" id="GMN71007.1"/>
    </source>
</evidence>
<evidence type="ECO:0000256" key="1">
    <source>
        <dbReference type="SAM" id="MobiDB-lite"/>
    </source>
</evidence>
<feature type="region of interest" description="Disordered" evidence="1">
    <location>
        <begin position="205"/>
        <end position="277"/>
    </location>
</feature>
<sequence length="358" mass="39854">MAAKFTTNYEQAIPRMLSWITADNVKFDEVMWAFTVVGENQPSVARSSSGTNSEWQEFKEEIRGQVDSINKSLRVLKKDQKKSNKLLRRVLKMLTDNMSQQGQGKAQPGTSVTSRQPMDVPTNESDALKTTSDDIATSLQDEVLIDSSIGAAADIGVQAAMEFLTGETVIVSHQHVEEESNKEKLEATLQGNMGEGMVQSDPLDEINEESMPHPEKGKKEDKDDKIISGQDVVQPASPDKEASTSDVVPKKKRARLSRLGQRPTGSKTDIGSPVRKPSQSICALPLSLADEPPALMLEEFREWINKGALKKTPPGKRHPRYNAKHDPLDKSHDLGIMEVEKKSWYYELAISPVWLWDE</sequence>
<feature type="region of interest" description="Disordered" evidence="1">
    <location>
        <begin position="97"/>
        <end position="127"/>
    </location>
</feature>
<feature type="compositionally biased region" description="Basic and acidic residues" evidence="1">
    <location>
        <begin position="210"/>
        <end position="226"/>
    </location>
</feature>
<gene>
    <name evidence="2" type="ORF">TIFTF001_053336</name>
</gene>
<feature type="non-terminal residue" evidence="2">
    <location>
        <position position="1"/>
    </location>
</feature>
<reference evidence="2" key="1">
    <citation type="submission" date="2023-07" db="EMBL/GenBank/DDBJ databases">
        <title>draft genome sequence of fig (Ficus carica).</title>
        <authorList>
            <person name="Takahashi T."/>
            <person name="Nishimura K."/>
        </authorList>
    </citation>
    <scope>NUCLEOTIDE SEQUENCE</scope>
</reference>
<evidence type="ECO:0000313" key="3">
    <source>
        <dbReference type="Proteomes" id="UP001187192"/>
    </source>
</evidence>
<dbReference type="Proteomes" id="UP001187192">
    <property type="component" value="Unassembled WGS sequence"/>
</dbReference>
<proteinExistence type="predicted"/>
<accession>A0AA88EA91</accession>
<organism evidence="2 3">
    <name type="scientific">Ficus carica</name>
    <name type="common">Common fig</name>
    <dbReference type="NCBI Taxonomy" id="3494"/>
    <lineage>
        <taxon>Eukaryota</taxon>
        <taxon>Viridiplantae</taxon>
        <taxon>Streptophyta</taxon>
        <taxon>Embryophyta</taxon>
        <taxon>Tracheophyta</taxon>
        <taxon>Spermatophyta</taxon>
        <taxon>Magnoliopsida</taxon>
        <taxon>eudicotyledons</taxon>
        <taxon>Gunneridae</taxon>
        <taxon>Pentapetalae</taxon>
        <taxon>rosids</taxon>
        <taxon>fabids</taxon>
        <taxon>Rosales</taxon>
        <taxon>Moraceae</taxon>
        <taxon>Ficeae</taxon>
        <taxon>Ficus</taxon>
    </lineage>
</organism>
<protein>
    <submittedName>
        <fullName evidence="2">Uncharacterized protein</fullName>
    </submittedName>
</protein>
<dbReference type="EMBL" id="BTGU01012523">
    <property type="protein sequence ID" value="GMN71007.1"/>
    <property type="molecule type" value="Genomic_DNA"/>
</dbReference>
<keyword evidence="3" id="KW-1185">Reference proteome</keyword>
<comment type="caution">
    <text evidence="2">The sequence shown here is derived from an EMBL/GenBank/DDBJ whole genome shotgun (WGS) entry which is preliminary data.</text>
</comment>